<evidence type="ECO:0000313" key="3">
    <source>
        <dbReference type="EMBL" id="OXV06954.1"/>
    </source>
</evidence>
<organism evidence="3 4">
    <name type="scientific">Elaphomyces granulatus</name>
    <dbReference type="NCBI Taxonomy" id="519963"/>
    <lineage>
        <taxon>Eukaryota</taxon>
        <taxon>Fungi</taxon>
        <taxon>Dikarya</taxon>
        <taxon>Ascomycota</taxon>
        <taxon>Pezizomycotina</taxon>
        <taxon>Eurotiomycetes</taxon>
        <taxon>Eurotiomycetidae</taxon>
        <taxon>Eurotiales</taxon>
        <taxon>Elaphomycetaceae</taxon>
        <taxon>Elaphomyces</taxon>
    </lineage>
</organism>
<dbReference type="Proteomes" id="UP000243515">
    <property type="component" value="Unassembled WGS sequence"/>
</dbReference>
<evidence type="ECO:0000313" key="4">
    <source>
        <dbReference type="Proteomes" id="UP000243515"/>
    </source>
</evidence>
<keyword evidence="4" id="KW-1185">Reference proteome</keyword>
<dbReference type="AlphaFoldDB" id="A0A232LS97"/>
<feature type="domain" description="C2 NT-type" evidence="2">
    <location>
        <begin position="3"/>
        <end position="147"/>
    </location>
</feature>
<evidence type="ECO:0000259" key="2">
    <source>
        <dbReference type="PROSITE" id="PS51840"/>
    </source>
</evidence>
<dbReference type="PANTHER" id="PTHR21456:SF1">
    <property type="entry name" value="C2 NT-TYPE DOMAIN-CONTAINING PROTEIN"/>
    <property type="match status" value="1"/>
</dbReference>
<evidence type="ECO:0000256" key="1">
    <source>
        <dbReference type="SAM" id="MobiDB-lite"/>
    </source>
</evidence>
<dbReference type="Pfam" id="PF10358">
    <property type="entry name" value="NT-C2"/>
    <property type="match status" value="1"/>
</dbReference>
<feature type="region of interest" description="Disordered" evidence="1">
    <location>
        <begin position="236"/>
        <end position="307"/>
    </location>
</feature>
<dbReference type="EMBL" id="NPHW01005259">
    <property type="protein sequence ID" value="OXV06954.1"/>
    <property type="molecule type" value="Genomic_DNA"/>
</dbReference>
<proteinExistence type="predicted"/>
<dbReference type="OrthoDB" id="3365224at2759"/>
<gene>
    <name evidence="3" type="ORF">Egran_05285</name>
</gene>
<dbReference type="PROSITE" id="PS51840">
    <property type="entry name" value="C2_NT"/>
    <property type="match status" value="1"/>
</dbReference>
<dbReference type="InterPro" id="IPR039931">
    <property type="entry name" value="EEIG1/2-like"/>
</dbReference>
<dbReference type="PANTHER" id="PTHR21456">
    <property type="entry name" value="FAMILY WITH SEQUENCE SIMILARITY 102"/>
    <property type="match status" value="1"/>
</dbReference>
<dbReference type="InterPro" id="IPR019448">
    <property type="entry name" value="NT-C2"/>
</dbReference>
<reference evidence="3 4" key="1">
    <citation type="journal article" date="2015" name="Environ. Microbiol.">
        <title>Metagenome sequence of Elaphomyces granulatus from sporocarp tissue reveals Ascomycota ectomycorrhizal fingerprints of genome expansion and a Proteobacteria-rich microbiome.</title>
        <authorList>
            <person name="Quandt C.A."/>
            <person name="Kohler A."/>
            <person name="Hesse C.N."/>
            <person name="Sharpton T.J."/>
            <person name="Martin F."/>
            <person name="Spatafora J.W."/>
        </authorList>
    </citation>
    <scope>NUCLEOTIDE SEQUENCE [LARGE SCALE GENOMIC DNA]</scope>
    <source>
        <strain evidence="3 4">OSC145934</strain>
    </source>
</reference>
<accession>A0A232LS97</accession>
<comment type="caution">
    <text evidence="3">The sequence shown here is derived from an EMBL/GenBank/DDBJ whole genome shotgun (WGS) entry which is preliminary data.</text>
</comment>
<sequence>MHAFVPKTRKPRFELTLRIIDLNNIPLVCGTSYIKWHLPSSTSAEHRGRTDRAVIQDHRASWDYEKVLPVRLTVDRSHMLQECDIHFEIFQEFSSGGRGDRILMGNIKLNLAEYVDKSDDDGSITRRYLMQDSKINSTLKIGIMMHLIEGDKNFVTPPLKTAMVFGGITSLMPSEHGDLDDLSRMPSINTSREVGDLQDMYRRTLAASWTCRSGELPPDQFIEDLFEGGAWWENAAPSSRSERSGGDEYDETASFSDTDSRKTVQVSRLSPTLERRPKASSRNHYRNDSKDTEDGIGGRGSIERQLYDTTKERRWRSRGVSREVSEFDVREDLRTWEISVKD</sequence>
<name>A0A232LS97_9EURO</name>
<protein>
    <recommendedName>
        <fullName evidence="2">C2 NT-type domain-containing protein</fullName>
    </recommendedName>
</protein>
<feature type="compositionally biased region" description="Polar residues" evidence="1">
    <location>
        <begin position="253"/>
        <end position="270"/>
    </location>
</feature>